<protein>
    <recommendedName>
        <fullName evidence="4">Stress-induced protein</fullName>
    </recommendedName>
</protein>
<evidence type="ECO:0000256" key="1">
    <source>
        <dbReference type="SAM" id="MobiDB-lite"/>
    </source>
</evidence>
<proteinExistence type="predicted"/>
<sequence length="60" mass="6471">MSNESKAKDTGSKQSDRMSEEEMAKQRAGKADKSSHDHMSREKAGSHEGAGGGAKQKQNH</sequence>
<evidence type="ECO:0008006" key="4">
    <source>
        <dbReference type="Google" id="ProtNLM"/>
    </source>
</evidence>
<feature type="region of interest" description="Disordered" evidence="1">
    <location>
        <begin position="1"/>
        <end position="60"/>
    </location>
</feature>
<dbReference type="EMBL" id="JBHSMR010000014">
    <property type="protein sequence ID" value="MFC5480965.1"/>
    <property type="molecule type" value="Genomic_DNA"/>
</dbReference>
<accession>A0ABW0MSY8</accession>
<reference evidence="3" key="1">
    <citation type="journal article" date="2019" name="Int. J. Syst. Evol. Microbiol.">
        <title>The Global Catalogue of Microorganisms (GCM) 10K type strain sequencing project: providing services to taxonomists for standard genome sequencing and annotation.</title>
        <authorList>
            <consortium name="The Broad Institute Genomics Platform"/>
            <consortium name="The Broad Institute Genome Sequencing Center for Infectious Disease"/>
            <person name="Wu L."/>
            <person name="Ma J."/>
        </authorList>
    </citation>
    <scope>NUCLEOTIDE SEQUENCE [LARGE SCALE GENOMIC DNA]</scope>
    <source>
        <strain evidence="3">CCUG 43111</strain>
    </source>
</reference>
<keyword evidence="3" id="KW-1185">Reference proteome</keyword>
<gene>
    <name evidence="2" type="ORF">ACFPQ5_22410</name>
</gene>
<comment type="caution">
    <text evidence="2">The sequence shown here is derived from an EMBL/GenBank/DDBJ whole genome shotgun (WGS) entry which is preliminary data.</text>
</comment>
<organism evidence="2 3">
    <name type="scientific">Massilia suwonensis</name>
    <dbReference type="NCBI Taxonomy" id="648895"/>
    <lineage>
        <taxon>Bacteria</taxon>
        <taxon>Pseudomonadati</taxon>
        <taxon>Pseudomonadota</taxon>
        <taxon>Betaproteobacteria</taxon>
        <taxon>Burkholderiales</taxon>
        <taxon>Oxalobacteraceae</taxon>
        <taxon>Telluria group</taxon>
        <taxon>Massilia</taxon>
    </lineage>
</organism>
<dbReference type="RefSeq" id="WP_379760974.1">
    <property type="nucleotide sequence ID" value="NZ_JBHSMR010000014.1"/>
</dbReference>
<feature type="compositionally biased region" description="Basic and acidic residues" evidence="1">
    <location>
        <begin position="1"/>
        <end position="46"/>
    </location>
</feature>
<evidence type="ECO:0000313" key="3">
    <source>
        <dbReference type="Proteomes" id="UP001596101"/>
    </source>
</evidence>
<dbReference type="Proteomes" id="UP001596101">
    <property type="component" value="Unassembled WGS sequence"/>
</dbReference>
<evidence type="ECO:0000313" key="2">
    <source>
        <dbReference type="EMBL" id="MFC5480965.1"/>
    </source>
</evidence>
<name>A0ABW0MSY8_9BURK</name>